<organism evidence="2">
    <name type="scientific">Fagus sylvatica</name>
    <name type="common">Beechnut</name>
    <dbReference type="NCBI Taxonomy" id="28930"/>
    <lineage>
        <taxon>Eukaryota</taxon>
        <taxon>Viridiplantae</taxon>
        <taxon>Streptophyta</taxon>
        <taxon>Embryophyta</taxon>
        <taxon>Tracheophyta</taxon>
        <taxon>Spermatophyta</taxon>
        <taxon>Magnoliopsida</taxon>
        <taxon>eudicotyledons</taxon>
        <taxon>Gunneridae</taxon>
        <taxon>Pentapetalae</taxon>
        <taxon>rosids</taxon>
        <taxon>fabids</taxon>
        <taxon>Fagales</taxon>
        <taxon>Fagaceae</taxon>
        <taxon>Fagus</taxon>
    </lineage>
</organism>
<reference evidence="2" key="1">
    <citation type="submission" date="2018-02" db="EMBL/GenBank/DDBJ databases">
        <authorList>
            <person name="Cohen D.B."/>
            <person name="Kent A.D."/>
        </authorList>
    </citation>
    <scope>NUCLEOTIDE SEQUENCE</scope>
</reference>
<keyword evidence="1" id="KW-1133">Transmembrane helix</keyword>
<keyword evidence="1" id="KW-0812">Transmembrane</keyword>
<dbReference type="EMBL" id="OIVN01000605">
    <property type="protein sequence ID" value="SPC82883.1"/>
    <property type="molecule type" value="Genomic_DNA"/>
</dbReference>
<feature type="transmembrane region" description="Helical" evidence="1">
    <location>
        <begin position="12"/>
        <end position="35"/>
    </location>
</feature>
<evidence type="ECO:0000313" key="2">
    <source>
        <dbReference type="EMBL" id="SPC82883.1"/>
    </source>
</evidence>
<dbReference type="AlphaFoldDB" id="A0A2N9F6U3"/>
<sequence>MRPCLLPPPFCFYPMWVLFALFCGLFSVLCGYFCYPLWVVYSDSRGWFVVYVDRLHLCVGVLGGFSLDLCGSLVHDELFNSRESSVGSGDSSQFKIFLVTPLEIWG</sequence>
<keyword evidence="1" id="KW-0472">Membrane</keyword>
<accession>A0A2N9F6U3</accession>
<proteinExistence type="predicted"/>
<gene>
    <name evidence="2" type="ORF">FSB_LOCUS10765</name>
</gene>
<evidence type="ECO:0000256" key="1">
    <source>
        <dbReference type="SAM" id="Phobius"/>
    </source>
</evidence>
<protein>
    <submittedName>
        <fullName evidence="2">Uncharacterized protein</fullName>
    </submittedName>
</protein>
<name>A0A2N9F6U3_FAGSY</name>